<dbReference type="EMBL" id="UOEB01000235">
    <property type="protein sequence ID" value="VAV85568.1"/>
    <property type="molecule type" value="Genomic_DNA"/>
</dbReference>
<proteinExistence type="predicted"/>
<dbReference type="Pfam" id="PF13098">
    <property type="entry name" value="Thioredoxin_2"/>
    <property type="match status" value="1"/>
</dbReference>
<dbReference type="SUPFAM" id="SSF52833">
    <property type="entry name" value="Thioredoxin-like"/>
    <property type="match status" value="1"/>
</dbReference>
<dbReference type="Gene3D" id="3.40.30.10">
    <property type="entry name" value="Glutaredoxin"/>
    <property type="match status" value="1"/>
</dbReference>
<dbReference type="AlphaFoldDB" id="A0A3B0RC66"/>
<evidence type="ECO:0000256" key="1">
    <source>
        <dbReference type="ARBA" id="ARBA00022729"/>
    </source>
</evidence>
<dbReference type="InterPro" id="IPR051099">
    <property type="entry name" value="AGR/TXD"/>
</dbReference>
<dbReference type="PROSITE" id="PS00194">
    <property type="entry name" value="THIOREDOXIN_1"/>
    <property type="match status" value="1"/>
</dbReference>
<dbReference type="PANTHER" id="PTHR15337">
    <property type="entry name" value="ANTERIOR GRADIENT PROTEIN-RELATED"/>
    <property type="match status" value="1"/>
</dbReference>
<reference evidence="3" key="1">
    <citation type="submission" date="2018-06" db="EMBL/GenBank/DDBJ databases">
        <authorList>
            <person name="Zhirakovskaya E."/>
        </authorList>
    </citation>
    <scope>NUCLEOTIDE SEQUENCE</scope>
</reference>
<dbReference type="InterPro" id="IPR012336">
    <property type="entry name" value="Thioredoxin-like_fold"/>
</dbReference>
<protein>
    <recommendedName>
        <fullName evidence="2">Thioredoxin-like fold domain-containing protein</fullName>
    </recommendedName>
</protein>
<accession>A0A3B0RC66</accession>
<dbReference type="InterPro" id="IPR017937">
    <property type="entry name" value="Thioredoxin_CS"/>
</dbReference>
<dbReference type="PANTHER" id="PTHR15337:SF11">
    <property type="entry name" value="THIOREDOXIN DOMAIN-CONTAINING PROTEIN"/>
    <property type="match status" value="1"/>
</dbReference>
<dbReference type="InterPro" id="IPR036249">
    <property type="entry name" value="Thioredoxin-like_sf"/>
</dbReference>
<evidence type="ECO:0000259" key="2">
    <source>
        <dbReference type="Pfam" id="PF13098"/>
    </source>
</evidence>
<gene>
    <name evidence="3" type="ORF">MNBD_BACTEROID02-1440</name>
</gene>
<evidence type="ECO:0000313" key="3">
    <source>
        <dbReference type="EMBL" id="VAV85568.1"/>
    </source>
</evidence>
<feature type="domain" description="Thioredoxin-like fold" evidence="2">
    <location>
        <begin position="57"/>
        <end position="172"/>
    </location>
</feature>
<organism evidence="3">
    <name type="scientific">hydrothermal vent metagenome</name>
    <dbReference type="NCBI Taxonomy" id="652676"/>
    <lineage>
        <taxon>unclassified sequences</taxon>
        <taxon>metagenomes</taxon>
        <taxon>ecological metagenomes</taxon>
    </lineage>
</organism>
<sequence>MLLFRSIFCKFRTPNTTNHIVMKKIIVLVLLTVFTSVNSFAQEINWVSLEEAVALQKKTPKKIMMDMYTVWCGPCKMLDRNTFQNKDVADYVNKYYYAVKFNAEGNDEVEFKGKTYTNPNYDPAKAKRRNGSHELARYFKIQAYPTIIFLDENLELLTPLRGYKTPQDLELYLKLFKNNDYKDMDTQEKFNAYYKAFKPEFQSE</sequence>
<name>A0A3B0RC66_9ZZZZ</name>
<keyword evidence="1" id="KW-0732">Signal</keyword>